<reference evidence="3" key="2">
    <citation type="submission" date="2021-09" db="EMBL/GenBank/DDBJ databases">
        <authorList>
            <person name="Jia N."/>
            <person name="Wang J."/>
            <person name="Shi W."/>
            <person name="Du L."/>
            <person name="Sun Y."/>
            <person name="Zhan W."/>
            <person name="Jiang J."/>
            <person name="Wang Q."/>
            <person name="Zhang B."/>
            <person name="Ji P."/>
            <person name="Sakyi L.B."/>
            <person name="Cui X."/>
            <person name="Yuan T."/>
            <person name="Jiang B."/>
            <person name="Yang W."/>
            <person name="Lam T.T.-Y."/>
            <person name="Chang Q."/>
            <person name="Ding S."/>
            <person name="Wang X."/>
            <person name="Zhu J."/>
            <person name="Ruan X."/>
            <person name="Zhao L."/>
            <person name="Wei J."/>
            <person name="Que T."/>
            <person name="Du C."/>
            <person name="Cheng J."/>
            <person name="Dai P."/>
            <person name="Han X."/>
            <person name="Huang E."/>
            <person name="Gao Y."/>
            <person name="Liu J."/>
            <person name="Shao H."/>
            <person name="Ye R."/>
            <person name="Li L."/>
            <person name="Wei W."/>
            <person name="Wang X."/>
            <person name="Wang C."/>
            <person name="Huo Q."/>
            <person name="Li W."/>
            <person name="Guo W."/>
            <person name="Chen H."/>
            <person name="Chen S."/>
            <person name="Zhou L."/>
            <person name="Zhou L."/>
            <person name="Ni X."/>
            <person name="Tian J."/>
            <person name="Zhou Y."/>
            <person name="Sheng Y."/>
            <person name="Liu T."/>
            <person name="Pan Y."/>
            <person name="Xia L."/>
            <person name="Li J."/>
            <person name="Zhao F."/>
            <person name="Cao W."/>
        </authorList>
    </citation>
    <scope>NUCLEOTIDE SEQUENCE</scope>
    <source>
        <strain evidence="3">Rsan-2018</strain>
        <tissue evidence="3">Larvae</tissue>
    </source>
</reference>
<sequence>MLLTTAEALDAPEGSPSTSNTVGRADGVTTATALSPASEAAFTASPKQSQRKADSGAHFSASAASGVTTRTVSQEAGDPYWVLVVVLTAAVLIVTLAASFPYVSK</sequence>
<dbReference type="Proteomes" id="UP000821837">
    <property type="component" value="Unassembled WGS sequence"/>
</dbReference>
<comment type="caution">
    <text evidence="3">The sequence shown here is derived from an EMBL/GenBank/DDBJ whole genome shotgun (WGS) entry which is preliminary data.</text>
</comment>
<reference evidence="3" key="1">
    <citation type="journal article" date="2020" name="Cell">
        <title>Large-Scale Comparative Analyses of Tick Genomes Elucidate Their Genetic Diversity and Vector Capacities.</title>
        <authorList>
            <consortium name="Tick Genome and Microbiome Consortium (TIGMIC)"/>
            <person name="Jia N."/>
            <person name="Wang J."/>
            <person name="Shi W."/>
            <person name="Du L."/>
            <person name="Sun Y."/>
            <person name="Zhan W."/>
            <person name="Jiang J.F."/>
            <person name="Wang Q."/>
            <person name="Zhang B."/>
            <person name="Ji P."/>
            <person name="Bell-Sakyi L."/>
            <person name="Cui X.M."/>
            <person name="Yuan T.T."/>
            <person name="Jiang B.G."/>
            <person name="Yang W.F."/>
            <person name="Lam T.T."/>
            <person name="Chang Q.C."/>
            <person name="Ding S.J."/>
            <person name="Wang X.J."/>
            <person name="Zhu J.G."/>
            <person name="Ruan X.D."/>
            <person name="Zhao L."/>
            <person name="Wei J.T."/>
            <person name="Ye R.Z."/>
            <person name="Que T.C."/>
            <person name="Du C.H."/>
            <person name="Zhou Y.H."/>
            <person name="Cheng J.X."/>
            <person name="Dai P.F."/>
            <person name="Guo W.B."/>
            <person name="Han X.H."/>
            <person name="Huang E.J."/>
            <person name="Li L.F."/>
            <person name="Wei W."/>
            <person name="Gao Y.C."/>
            <person name="Liu J.Z."/>
            <person name="Shao H.Z."/>
            <person name="Wang X."/>
            <person name="Wang C.C."/>
            <person name="Yang T.C."/>
            <person name="Huo Q.B."/>
            <person name="Li W."/>
            <person name="Chen H.Y."/>
            <person name="Chen S.E."/>
            <person name="Zhou L.G."/>
            <person name="Ni X.B."/>
            <person name="Tian J.H."/>
            <person name="Sheng Y."/>
            <person name="Liu T."/>
            <person name="Pan Y.S."/>
            <person name="Xia L.Y."/>
            <person name="Li J."/>
            <person name="Zhao F."/>
            <person name="Cao W.C."/>
        </authorList>
    </citation>
    <scope>NUCLEOTIDE SEQUENCE</scope>
    <source>
        <strain evidence="3">Rsan-2018</strain>
    </source>
</reference>
<evidence type="ECO:0000313" key="3">
    <source>
        <dbReference type="EMBL" id="KAH7935729.1"/>
    </source>
</evidence>
<keyword evidence="2" id="KW-0472">Membrane</keyword>
<evidence type="ECO:0000256" key="1">
    <source>
        <dbReference type="SAM" id="MobiDB-lite"/>
    </source>
</evidence>
<protein>
    <submittedName>
        <fullName evidence="3">Uncharacterized protein</fullName>
    </submittedName>
</protein>
<feature type="transmembrane region" description="Helical" evidence="2">
    <location>
        <begin position="80"/>
        <end position="103"/>
    </location>
</feature>
<keyword evidence="2" id="KW-1133">Transmembrane helix</keyword>
<proteinExistence type="predicted"/>
<name>A0A9D4PE34_RHISA</name>
<evidence type="ECO:0000313" key="4">
    <source>
        <dbReference type="Proteomes" id="UP000821837"/>
    </source>
</evidence>
<feature type="compositionally biased region" description="Low complexity" evidence="1">
    <location>
        <begin position="56"/>
        <end position="65"/>
    </location>
</feature>
<keyword evidence="4" id="KW-1185">Reference proteome</keyword>
<feature type="region of interest" description="Disordered" evidence="1">
    <location>
        <begin position="1"/>
        <end position="69"/>
    </location>
</feature>
<accession>A0A9D4PE34</accession>
<keyword evidence="2" id="KW-0812">Transmembrane</keyword>
<dbReference type="EMBL" id="JABSTV010001255">
    <property type="protein sequence ID" value="KAH7935729.1"/>
    <property type="molecule type" value="Genomic_DNA"/>
</dbReference>
<gene>
    <name evidence="3" type="ORF">HPB52_012972</name>
</gene>
<organism evidence="3 4">
    <name type="scientific">Rhipicephalus sanguineus</name>
    <name type="common">Brown dog tick</name>
    <name type="synonym">Ixodes sanguineus</name>
    <dbReference type="NCBI Taxonomy" id="34632"/>
    <lineage>
        <taxon>Eukaryota</taxon>
        <taxon>Metazoa</taxon>
        <taxon>Ecdysozoa</taxon>
        <taxon>Arthropoda</taxon>
        <taxon>Chelicerata</taxon>
        <taxon>Arachnida</taxon>
        <taxon>Acari</taxon>
        <taxon>Parasitiformes</taxon>
        <taxon>Ixodida</taxon>
        <taxon>Ixodoidea</taxon>
        <taxon>Ixodidae</taxon>
        <taxon>Rhipicephalinae</taxon>
        <taxon>Rhipicephalus</taxon>
        <taxon>Rhipicephalus</taxon>
    </lineage>
</organism>
<evidence type="ECO:0000256" key="2">
    <source>
        <dbReference type="SAM" id="Phobius"/>
    </source>
</evidence>
<dbReference type="AlphaFoldDB" id="A0A9D4PE34"/>